<reference evidence="2" key="1">
    <citation type="submission" date="2018-02" db="EMBL/GenBank/DDBJ databases">
        <authorList>
            <person name="Holder M.E."/>
            <person name="Ajami N.J."/>
            <person name="Petrosino J.F."/>
        </authorList>
    </citation>
    <scope>NUCLEOTIDE SEQUENCE [LARGE SCALE GENOMIC DNA]</scope>
    <source>
        <strain evidence="2">CCUG 47711</strain>
    </source>
</reference>
<dbReference type="AlphaFoldDB" id="A0A2S0KL82"/>
<dbReference type="KEGG" id="fsa:C5Q98_00385"/>
<sequence length="73" mass="8553">MTKKKTLFTYNLNASNDGTHKIHEYICPHTPENANCVTLDFFKDVDEAMKFAKAKYKDMKFDICDHCCKKEDK</sequence>
<name>A0A2S0KL82_9FIRM</name>
<accession>A0A2S0KL82</accession>
<evidence type="ECO:0000313" key="2">
    <source>
        <dbReference type="Proteomes" id="UP000237947"/>
    </source>
</evidence>
<dbReference type="RefSeq" id="WP_106011765.1">
    <property type="nucleotide sequence ID" value="NZ_CP027226.1"/>
</dbReference>
<organism evidence="1 2">
    <name type="scientific">Fastidiosipila sanguinis</name>
    <dbReference type="NCBI Taxonomy" id="236753"/>
    <lineage>
        <taxon>Bacteria</taxon>
        <taxon>Bacillati</taxon>
        <taxon>Bacillota</taxon>
        <taxon>Clostridia</taxon>
        <taxon>Eubacteriales</taxon>
        <taxon>Oscillospiraceae</taxon>
        <taxon>Fastidiosipila</taxon>
    </lineage>
</organism>
<dbReference type="EMBL" id="CP027226">
    <property type="protein sequence ID" value="AVM41777.1"/>
    <property type="molecule type" value="Genomic_DNA"/>
</dbReference>
<proteinExistence type="predicted"/>
<dbReference type="Proteomes" id="UP000237947">
    <property type="component" value="Chromosome"/>
</dbReference>
<evidence type="ECO:0000313" key="1">
    <source>
        <dbReference type="EMBL" id="AVM41777.1"/>
    </source>
</evidence>
<keyword evidence="2" id="KW-1185">Reference proteome</keyword>
<gene>
    <name evidence="1" type="ORF">C5Q98_00385</name>
</gene>
<protein>
    <submittedName>
        <fullName evidence="1">Uncharacterized protein</fullName>
    </submittedName>
</protein>